<protein>
    <submittedName>
        <fullName evidence="1">Uncharacterized protein</fullName>
    </submittedName>
</protein>
<comment type="caution">
    <text evidence="1">The sequence shown here is derived from an EMBL/GenBank/DDBJ whole genome shotgun (WGS) entry which is preliminary data.</text>
</comment>
<name>X1B131_9ZZZZ</name>
<reference evidence="1" key="1">
    <citation type="journal article" date="2014" name="Front. Microbiol.">
        <title>High frequency of phylogenetically diverse reductive dehalogenase-homologous genes in deep subseafloor sedimentary metagenomes.</title>
        <authorList>
            <person name="Kawai M."/>
            <person name="Futagami T."/>
            <person name="Toyoda A."/>
            <person name="Takaki Y."/>
            <person name="Nishi S."/>
            <person name="Hori S."/>
            <person name="Arai W."/>
            <person name="Tsubouchi T."/>
            <person name="Morono Y."/>
            <person name="Uchiyama I."/>
            <person name="Ito T."/>
            <person name="Fujiyama A."/>
            <person name="Inagaki F."/>
            <person name="Takami H."/>
        </authorList>
    </citation>
    <scope>NUCLEOTIDE SEQUENCE</scope>
    <source>
        <strain evidence="1">Expedition CK06-06</strain>
    </source>
</reference>
<dbReference type="AlphaFoldDB" id="X1B131"/>
<gene>
    <name evidence="1" type="ORF">S01H4_26962</name>
</gene>
<dbReference type="EMBL" id="BART01013082">
    <property type="protein sequence ID" value="GAG88655.1"/>
    <property type="molecule type" value="Genomic_DNA"/>
</dbReference>
<proteinExistence type="predicted"/>
<feature type="non-terminal residue" evidence="1">
    <location>
        <position position="1"/>
    </location>
</feature>
<evidence type="ECO:0000313" key="1">
    <source>
        <dbReference type="EMBL" id="GAG88655.1"/>
    </source>
</evidence>
<organism evidence="1">
    <name type="scientific">marine sediment metagenome</name>
    <dbReference type="NCBI Taxonomy" id="412755"/>
    <lineage>
        <taxon>unclassified sequences</taxon>
        <taxon>metagenomes</taxon>
        <taxon>ecological metagenomes</taxon>
    </lineage>
</organism>
<sequence length="36" mass="4290">PLNSSKLNIFYNKLFSMQIQLEKMAIKSFKLLMLTR</sequence>
<accession>X1B131</accession>